<dbReference type="EMBL" id="SLUL01000004">
    <property type="protein sequence ID" value="TCL51086.1"/>
    <property type="molecule type" value="Genomic_DNA"/>
</dbReference>
<evidence type="ECO:0000313" key="2">
    <source>
        <dbReference type="Proteomes" id="UP000295658"/>
    </source>
</evidence>
<dbReference type="AlphaFoldDB" id="A0A4R1QHW0"/>
<keyword evidence="2" id="KW-1185">Reference proteome</keyword>
<evidence type="ECO:0000313" key="1">
    <source>
        <dbReference type="EMBL" id="TCL51086.1"/>
    </source>
</evidence>
<reference evidence="1 2" key="1">
    <citation type="submission" date="2019-03" db="EMBL/GenBank/DDBJ databases">
        <title>Genomic Encyclopedia of Type Strains, Phase IV (KMG-IV): sequencing the most valuable type-strain genomes for metagenomic binning, comparative biology and taxonomic classification.</title>
        <authorList>
            <person name="Goeker M."/>
        </authorList>
    </citation>
    <scope>NUCLEOTIDE SEQUENCE [LARGE SCALE GENOMIC DNA]</scope>
    <source>
        <strain evidence="1 2">DSM 24979</strain>
    </source>
</reference>
<proteinExistence type="predicted"/>
<name>A0A4R1QHW0_9BACL</name>
<gene>
    <name evidence="1" type="ORF">EDD69_104139</name>
</gene>
<accession>A0A4R1QHW0</accession>
<dbReference type="Proteomes" id="UP000295658">
    <property type="component" value="Unassembled WGS sequence"/>
</dbReference>
<comment type="caution">
    <text evidence="1">The sequence shown here is derived from an EMBL/GenBank/DDBJ whole genome shotgun (WGS) entry which is preliminary data.</text>
</comment>
<organism evidence="1 2">
    <name type="scientific">Thermolongibacillus altinsuensis</name>
    <dbReference type="NCBI Taxonomy" id="575256"/>
    <lineage>
        <taxon>Bacteria</taxon>
        <taxon>Bacillati</taxon>
        <taxon>Bacillota</taxon>
        <taxon>Bacilli</taxon>
        <taxon>Bacillales</taxon>
        <taxon>Anoxybacillaceae</taxon>
        <taxon>Thermolongibacillus</taxon>
    </lineage>
</organism>
<sequence length="80" mass="9642">MGMILHKEAKLYGLIIKMYIFLLPLTSTDIRKWIRNMLKSAKRKLLAITTISRQTKHERIEQNPIENFDVTDQLYFLEYR</sequence>
<protein>
    <submittedName>
        <fullName evidence="1">Uncharacterized protein</fullName>
    </submittedName>
</protein>